<evidence type="ECO:0000256" key="3">
    <source>
        <dbReference type="ARBA" id="ARBA00022729"/>
    </source>
</evidence>
<evidence type="ECO:0000256" key="2">
    <source>
        <dbReference type="ARBA" id="ARBA00022448"/>
    </source>
</evidence>
<proteinExistence type="inferred from homology"/>
<dbReference type="InterPro" id="IPR028082">
    <property type="entry name" value="Peripla_BP_I"/>
</dbReference>
<dbReference type="PROSITE" id="PS51257">
    <property type="entry name" value="PROKAR_LIPOPROTEIN"/>
    <property type="match status" value="1"/>
</dbReference>
<dbReference type="RefSeq" id="WP_135546742.1">
    <property type="nucleotide sequence ID" value="NZ_SPQQ01000003.1"/>
</dbReference>
<dbReference type="PANTHER" id="PTHR30483:SF6">
    <property type="entry name" value="PERIPLASMIC BINDING PROTEIN OF ABC TRANSPORTER FOR NATURAL AMINO ACIDS"/>
    <property type="match status" value="1"/>
</dbReference>
<gene>
    <name evidence="6" type="ORF">E4K67_11625</name>
</gene>
<organism evidence="6 7">
    <name type="scientific">Desulfosporosinus fructosivorans</name>
    <dbReference type="NCBI Taxonomy" id="2018669"/>
    <lineage>
        <taxon>Bacteria</taxon>
        <taxon>Bacillati</taxon>
        <taxon>Bacillota</taxon>
        <taxon>Clostridia</taxon>
        <taxon>Eubacteriales</taxon>
        <taxon>Desulfitobacteriaceae</taxon>
        <taxon>Desulfosporosinus</taxon>
    </lineage>
</organism>
<name>A0A4Z0RA97_9FIRM</name>
<dbReference type="PRINTS" id="PR00337">
    <property type="entry name" value="LEUILEVALBP"/>
</dbReference>
<dbReference type="Proteomes" id="UP000298460">
    <property type="component" value="Unassembled WGS sequence"/>
</dbReference>
<reference evidence="6 7" key="1">
    <citation type="submission" date="2019-03" db="EMBL/GenBank/DDBJ databases">
        <title>Draft Genome Sequence of Desulfosporosinus fructosivorans Strain 63.6F, Isolated from Marine Sediment in the Baltic Sea.</title>
        <authorList>
            <person name="Hausmann B."/>
            <person name="Vandieken V."/>
            <person name="Pjevac P."/>
            <person name="Schreck K."/>
            <person name="Herbold C.W."/>
            <person name="Loy A."/>
        </authorList>
    </citation>
    <scope>NUCLEOTIDE SEQUENCE [LARGE SCALE GENOMIC DNA]</scope>
    <source>
        <strain evidence="6 7">63.6F</strain>
    </source>
</reference>
<dbReference type="SUPFAM" id="SSF53822">
    <property type="entry name" value="Periplasmic binding protein-like I"/>
    <property type="match status" value="1"/>
</dbReference>
<evidence type="ECO:0000313" key="6">
    <source>
        <dbReference type="EMBL" id="TGE38566.1"/>
    </source>
</evidence>
<dbReference type="InterPro" id="IPR051010">
    <property type="entry name" value="BCAA_transport"/>
</dbReference>
<keyword evidence="3" id="KW-0732">Signal</keyword>
<evidence type="ECO:0000256" key="4">
    <source>
        <dbReference type="ARBA" id="ARBA00022970"/>
    </source>
</evidence>
<dbReference type="GO" id="GO:0006865">
    <property type="term" value="P:amino acid transport"/>
    <property type="evidence" value="ECO:0007669"/>
    <property type="project" value="UniProtKB-KW"/>
</dbReference>
<dbReference type="EMBL" id="SPQQ01000003">
    <property type="protein sequence ID" value="TGE38566.1"/>
    <property type="molecule type" value="Genomic_DNA"/>
</dbReference>
<keyword evidence="4" id="KW-0029">Amino-acid transport</keyword>
<dbReference type="InterPro" id="IPR028081">
    <property type="entry name" value="Leu-bd"/>
</dbReference>
<protein>
    <submittedName>
        <fullName evidence="6">Amino acid ABC transporter substrate-binding protein</fullName>
    </submittedName>
</protein>
<evidence type="ECO:0000259" key="5">
    <source>
        <dbReference type="Pfam" id="PF13458"/>
    </source>
</evidence>
<dbReference type="Gene3D" id="3.40.50.2300">
    <property type="match status" value="2"/>
</dbReference>
<comment type="caution">
    <text evidence="6">The sequence shown here is derived from an EMBL/GenBank/DDBJ whole genome shotgun (WGS) entry which is preliminary data.</text>
</comment>
<dbReference type="Pfam" id="PF13458">
    <property type="entry name" value="Peripla_BP_6"/>
    <property type="match status" value="1"/>
</dbReference>
<accession>A0A4Z0RA97</accession>
<dbReference type="AlphaFoldDB" id="A0A4Z0RA97"/>
<feature type="domain" description="Leucine-binding protein" evidence="5">
    <location>
        <begin position="32"/>
        <end position="370"/>
    </location>
</feature>
<keyword evidence="2" id="KW-0813">Transport</keyword>
<evidence type="ECO:0000313" key="7">
    <source>
        <dbReference type="Proteomes" id="UP000298460"/>
    </source>
</evidence>
<dbReference type="InterPro" id="IPR000709">
    <property type="entry name" value="Leu_Ile_Val-bd"/>
</dbReference>
<dbReference type="PANTHER" id="PTHR30483">
    <property type="entry name" value="LEUCINE-SPECIFIC-BINDING PROTEIN"/>
    <property type="match status" value="1"/>
</dbReference>
<comment type="similarity">
    <text evidence="1">Belongs to the leucine-binding protein family.</text>
</comment>
<evidence type="ECO:0000256" key="1">
    <source>
        <dbReference type="ARBA" id="ARBA00010062"/>
    </source>
</evidence>
<keyword evidence="7" id="KW-1185">Reference proteome</keyword>
<sequence length="376" mass="41826">MKLRKSTLLILSAVFISCFIYLQGCNLKSEAIKIGVVGTMSGINSDLSVSGRRGVEIAIDELNRAGGLEGKKIELIVKDDKFDSTIALNVDKEFINENIPVVIGHYTSGMMVNSIDYLRDKDILFLSPTISADSLSGIDDNFIRFIATTQEQAIVLADIAKKYNYKQFAVIYSADNSGFNDIFYNNFKNLLEMNNGQVILTRTYTSSVDLDYVSLAKDLAESKAEAILLIAGAADNAQIVQQLRKTGSKVQIYAPLWSNTANLIINGGAAVEGMFVLGAIDINSKSMELLNFKEKYYERYGENVTFSAVYSYETTISLFQAMKMGPDLKPSTIKKNIISIMNFKGLDGNYQIDKFGDSIRKYMVFRVEDGQLRRID</sequence>